<feature type="domain" description="Signal transduction histidine kinase internal region" evidence="8">
    <location>
        <begin position="354"/>
        <end position="431"/>
    </location>
</feature>
<dbReference type="OrthoDB" id="9809908at2"/>
<organism evidence="10 11">
    <name type="scientific">Filimonas lacunae</name>
    <dbReference type="NCBI Taxonomy" id="477680"/>
    <lineage>
        <taxon>Bacteria</taxon>
        <taxon>Pseudomonadati</taxon>
        <taxon>Bacteroidota</taxon>
        <taxon>Chitinophagia</taxon>
        <taxon>Chitinophagales</taxon>
        <taxon>Chitinophagaceae</taxon>
        <taxon>Filimonas</taxon>
    </lineage>
</organism>
<feature type="domain" description="Single cache" evidence="9">
    <location>
        <begin position="133"/>
        <end position="268"/>
    </location>
</feature>
<dbReference type="InterPro" id="IPR010559">
    <property type="entry name" value="Sig_transdc_His_kin_internal"/>
</dbReference>
<dbReference type="GO" id="GO:0005886">
    <property type="term" value="C:plasma membrane"/>
    <property type="evidence" value="ECO:0007669"/>
    <property type="project" value="UniProtKB-SubCell"/>
</dbReference>
<protein>
    <submittedName>
        <fullName evidence="10">Single cache domain 3-containing protein</fullName>
    </submittedName>
</protein>
<accession>A0A173MHT1</accession>
<feature type="transmembrane region" description="Helical" evidence="7">
    <location>
        <begin position="292"/>
        <end position="311"/>
    </location>
</feature>
<keyword evidence="3 7" id="KW-0812">Transmembrane</keyword>
<dbReference type="RefSeq" id="WP_076377986.1">
    <property type="nucleotide sequence ID" value="NZ_AP017422.1"/>
</dbReference>
<dbReference type="Proteomes" id="UP000186917">
    <property type="component" value="Unassembled WGS sequence"/>
</dbReference>
<keyword evidence="5 7" id="KW-0472">Membrane</keyword>
<dbReference type="InterPro" id="IPR033463">
    <property type="entry name" value="sCache_3"/>
</dbReference>
<evidence type="ECO:0000259" key="8">
    <source>
        <dbReference type="Pfam" id="PF06580"/>
    </source>
</evidence>
<evidence type="ECO:0000256" key="5">
    <source>
        <dbReference type="ARBA" id="ARBA00023136"/>
    </source>
</evidence>
<proteinExistence type="predicted"/>
<dbReference type="AlphaFoldDB" id="A0A173MHT1"/>
<keyword evidence="2" id="KW-1003">Cell membrane</keyword>
<keyword evidence="6" id="KW-0175">Coiled coil</keyword>
<comment type="subcellular location">
    <subcellularLocation>
        <location evidence="1">Cell membrane</location>
        <topology evidence="1">Multi-pass membrane protein</topology>
    </subcellularLocation>
</comment>
<dbReference type="InterPro" id="IPR050640">
    <property type="entry name" value="Bact_2-comp_sensor_kinase"/>
</dbReference>
<dbReference type="EMBL" id="FTOR01000002">
    <property type="protein sequence ID" value="SIS95759.1"/>
    <property type="molecule type" value="Genomic_DNA"/>
</dbReference>
<evidence type="ECO:0000256" key="2">
    <source>
        <dbReference type="ARBA" id="ARBA00022475"/>
    </source>
</evidence>
<dbReference type="STRING" id="477680.SAMN05421788_102323"/>
<feature type="transmembrane region" description="Helical" evidence="7">
    <location>
        <begin position="12"/>
        <end position="31"/>
    </location>
</feature>
<gene>
    <name evidence="10" type="ORF">SAMN05421788_102323</name>
</gene>
<evidence type="ECO:0000256" key="1">
    <source>
        <dbReference type="ARBA" id="ARBA00004651"/>
    </source>
</evidence>
<dbReference type="Pfam" id="PF17203">
    <property type="entry name" value="sCache_3_2"/>
    <property type="match status" value="1"/>
</dbReference>
<feature type="coiled-coil region" evidence="6">
    <location>
        <begin position="322"/>
        <end position="361"/>
    </location>
</feature>
<keyword evidence="4 7" id="KW-1133">Transmembrane helix</keyword>
<dbReference type="PANTHER" id="PTHR34220">
    <property type="entry name" value="SENSOR HISTIDINE KINASE YPDA"/>
    <property type="match status" value="1"/>
</dbReference>
<dbReference type="Gene3D" id="3.30.450.20">
    <property type="entry name" value="PAS domain"/>
    <property type="match status" value="1"/>
</dbReference>
<keyword evidence="11" id="KW-1185">Reference proteome</keyword>
<evidence type="ECO:0000256" key="7">
    <source>
        <dbReference type="SAM" id="Phobius"/>
    </source>
</evidence>
<evidence type="ECO:0000256" key="6">
    <source>
        <dbReference type="SAM" id="Coils"/>
    </source>
</evidence>
<evidence type="ECO:0000259" key="9">
    <source>
        <dbReference type="Pfam" id="PF17203"/>
    </source>
</evidence>
<dbReference type="PANTHER" id="PTHR34220:SF7">
    <property type="entry name" value="SENSOR HISTIDINE KINASE YPDA"/>
    <property type="match status" value="1"/>
</dbReference>
<dbReference type="KEGG" id="fln:FLA_3066"/>
<evidence type="ECO:0000313" key="10">
    <source>
        <dbReference type="EMBL" id="SIS95759.1"/>
    </source>
</evidence>
<name>A0A173MHT1_9BACT</name>
<evidence type="ECO:0000256" key="3">
    <source>
        <dbReference type="ARBA" id="ARBA00022692"/>
    </source>
</evidence>
<evidence type="ECO:0000256" key="4">
    <source>
        <dbReference type="ARBA" id="ARBA00022989"/>
    </source>
</evidence>
<evidence type="ECO:0000313" key="11">
    <source>
        <dbReference type="Proteomes" id="UP000186917"/>
    </source>
</evidence>
<sequence length="535" mass="60614">MTFRIYRSRYFIFTGILLFVCFAVIGIFISVQSGKRTRQISIDMATKVYQLKSAVVRNEFNHFLEGIHQVAPVIAQAPSAEVFQQQLPLIETLLLNHPAINNGWYAIVRGGDTLMRAVQKLSTSYSHPPLQSYQVNWISRQLAQTDSVAQTAGIISVADSLHWMTAHKIQLANATELALGLDINLVQLQHYLWSVDTTGRAYAFILNEDSVCITHPDESQLGKKLSLVAQPANSRHFLGDSVTSYETVNSTYLQLPVIRYYTPLHLWGQHWTLVVDTPVLAVDEDVKAVEKYMLILFVSTAIIILSLIAWAQTKWQNEFLLREQAERNRQELLAEKQALSLAAERQEKHNALLQLNTLKEKVNPHFLFNSLSSLNALIDQNQQLAKSFVMKLSKVYRYVLDDYPNGLVTVATELQFANEYFFLLKIRFGQALEPLQIEIADKHLAQHLPFMSLQTGIENAVKHNALSREAPLQISIRSEGNWIVVSNNLQPRKDVPDSGKQGLQYLASTYTYLDTPGFRHGVEGDTYTCYLPLLP</sequence>
<dbReference type="Pfam" id="PF06580">
    <property type="entry name" value="His_kinase"/>
    <property type="match status" value="1"/>
</dbReference>
<reference evidence="11" key="1">
    <citation type="submission" date="2017-01" db="EMBL/GenBank/DDBJ databases">
        <authorList>
            <person name="Varghese N."/>
            <person name="Submissions S."/>
        </authorList>
    </citation>
    <scope>NUCLEOTIDE SEQUENCE [LARGE SCALE GENOMIC DNA]</scope>
    <source>
        <strain evidence="11">DSM 21054</strain>
    </source>
</reference>
<dbReference type="GO" id="GO:0000155">
    <property type="term" value="F:phosphorelay sensor kinase activity"/>
    <property type="evidence" value="ECO:0007669"/>
    <property type="project" value="InterPro"/>
</dbReference>